<evidence type="ECO:0000313" key="3">
    <source>
        <dbReference type="EMBL" id="CAI8021822.1"/>
    </source>
</evidence>
<sequence>MILLAFIIVGVFFGVYGDDERSAGLRSSVFLEQPERVTVYESDNATFRCSVVNSSFSIFWLVNGFSATFTVFRERGFSVKEDPDTHTISRLEVVGHASNNNTNISCAADQIHSDPELSWIVSEVALLIVQDRVTLQSAVEESMHLIVSTETELVVAKTTSSLQTKVIRTSTVPSKSGTPDNTPDLKLLPGQASTKHDQKNMVLFWYIGKTYLQI</sequence>
<dbReference type="Gene3D" id="2.60.40.10">
    <property type="entry name" value="Immunoglobulins"/>
    <property type="match status" value="1"/>
</dbReference>
<organism evidence="3 4">
    <name type="scientific">Geodia barretti</name>
    <name type="common">Barrett's horny sponge</name>
    <dbReference type="NCBI Taxonomy" id="519541"/>
    <lineage>
        <taxon>Eukaryota</taxon>
        <taxon>Metazoa</taxon>
        <taxon>Porifera</taxon>
        <taxon>Demospongiae</taxon>
        <taxon>Heteroscleromorpha</taxon>
        <taxon>Tetractinellida</taxon>
        <taxon>Astrophorina</taxon>
        <taxon>Geodiidae</taxon>
        <taxon>Geodia</taxon>
    </lineage>
</organism>
<comment type="caution">
    <text evidence="3">The sequence shown here is derived from an EMBL/GenBank/DDBJ whole genome shotgun (WGS) entry which is preliminary data.</text>
</comment>
<reference evidence="3" key="1">
    <citation type="submission" date="2023-03" db="EMBL/GenBank/DDBJ databases">
        <authorList>
            <person name="Steffen K."/>
            <person name="Cardenas P."/>
        </authorList>
    </citation>
    <scope>NUCLEOTIDE SEQUENCE</scope>
</reference>
<gene>
    <name evidence="3" type="ORF">GBAR_LOCUS12874</name>
</gene>
<dbReference type="InterPro" id="IPR013783">
    <property type="entry name" value="Ig-like_fold"/>
</dbReference>
<dbReference type="InterPro" id="IPR036179">
    <property type="entry name" value="Ig-like_dom_sf"/>
</dbReference>
<dbReference type="InterPro" id="IPR007110">
    <property type="entry name" value="Ig-like_dom"/>
</dbReference>
<protein>
    <recommendedName>
        <fullName evidence="2">Ig-like domain-containing protein</fullName>
    </recommendedName>
</protein>
<name>A0AA35WPU6_GEOBA</name>
<feature type="domain" description="Ig-like" evidence="2">
    <location>
        <begin position="27"/>
        <end position="118"/>
    </location>
</feature>
<evidence type="ECO:0000259" key="2">
    <source>
        <dbReference type="PROSITE" id="PS50835"/>
    </source>
</evidence>
<dbReference type="Proteomes" id="UP001174909">
    <property type="component" value="Unassembled WGS sequence"/>
</dbReference>
<keyword evidence="1" id="KW-0732">Signal</keyword>
<dbReference type="EMBL" id="CASHTH010001916">
    <property type="protein sequence ID" value="CAI8021822.1"/>
    <property type="molecule type" value="Genomic_DNA"/>
</dbReference>
<evidence type="ECO:0000313" key="4">
    <source>
        <dbReference type="Proteomes" id="UP001174909"/>
    </source>
</evidence>
<feature type="chain" id="PRO_5041444666" description="Ig-like domain-containing protein" evidence="1">
    <location>
        <begin position="18"/>
        <end position="214"/>
    </location>
</feature>
<dbReference type="AlphaFoldDB" id="A0AA35WPU6"/>
<evidence type="ECO:0000256" key="1">
    <source>
        <dbReference type="SAM" id="SignalP"/>
    </source>
</evidence>
<feature type="signal peptide" evidence="1">
    <location>
        <begin position="1"/>
        <end position="17"/>
    </location>
</feature>
<dbReference type="PROSITE" id="PS50835">
    <property type="entry name" value="IG_LIKE"/>
    <property type="match status" value="1"/>
</dbReference>
<accession>A0AA35WPU6</accession>
<proteinExistence type="predicted"/>
<dbReference type="SUPFAM" id="SSF48726">
    <property type="entry name" value="Immunoglobulin"/>
    <property type="match status" value="1"/>
</dbReference>
<keyword evidence="4" id="KW-1185">Reference proteome</keyword>